<evidence type="ECO:0000313" key="2">
    <source>
        <dbReference type="Proteomes" id="UP000756921"/>
    </source>
</evidence>
<gene>
    <name evidence="1" type="ORF">PMIN01_00299</name>
</gene>
<accession>A0A9P6GTC5</accession>
<name>A0A9P6GTC5_9PLEO</name>
<organism evidence="1 2">
    <name type="scientific">Paraphaeosphaeria minitans</name>
    <dbReference type="NCBI Taxonomy" id="565426"/>
    <lineage>
        <taxon>Eukaryota</taxon>
        <taxon>Fungi</taxon>
        <taxon>Dikarya</taxon>
        <taxon>Ascomycota</taxon>
        <taxon>Pezizomycotina</taxon>
        <taxon>Dothideomycetes</taxon>
        <taxon>Pleosporomycetidae</taxon>
        <taxon>Pleosporales</taxon>
        <taxon>Massarineae</taxon>
        <taxon>Didymosphaeriaceae</taxon>
        <taxon>Paraphaeosphaeria</taxon>
    </lineage>
</organism>
<sequence length="69" mass="7305">MHIHPGQCLKHGTSSTFPGWASKLCFSDCFGCESAVVEESVGLIVKASRCSISPTVCTTSLRTMVGISQ</sequence>
<reference evidence="1" key="1">
    <citation type="journal article" date="2020" name="Mol. Plant Microbe Interact.">
        <title>Genome Sequence of the Biocontrol Agent Coniothyrium minitans strain Conio (IMI 134523).</title>
        <authorList>
            <person name="Patel D."/>
            <person name="Shittu T.A."/>
            <person name="Baroncelli R."/>
            <person name="Muthumeenakshi S."/>
            <person name="Osborne T.H."/>
            <person name="Janganan T.K."/>
            <person name="Sreenivasaprasad S."/>
        </authorList>
    </citation>
    <scope>NUCLEOTIDE SEQUENCE</scope>
    <source>
        <strain evidence="1">Conio</strain>
    </source>
</reference>
<comment type="caution">
    <text evidence="1">The sequence shown here is derived from an EMBL/GenBank/DDBJ whole genome shotgun (WGS) entry which is preliminary data.</text>
</comment>
<dbReference type="AlphaFoldDB" id="A0A9P6GTC5"/>
<protein>
    <submittedName>
        <fullName evidence="1">Uncharacterized protein</fullName>
    </submittedName>
</protein>
<keyword evidence="2" id="KW-1185">Reference proteome</keyword>
<dbReference type="EMBL" id="WJXW01000001">
    <property type="protein sequence ID" value="KAF9740760.1"/>
    <property type="molecule type" value="Genomic_DNA"/>
</dbReference>
<dbReference type="Proteomes" id="UP000756921">
    <property type="component" value="Unassembled WGS sequence"/>
</dbReference>
<evidence type="ECO:0000313" key="1">
    <source>
        <dbReference type="EMBL" id="KAF9740760.1"/>
    </source>
</evidence>
<proteinExistence type="predicted"/>